<evidence type="ECO:0000313" key="3">
    <source>
        <dbReference type="Proteomes" id="UP000297245"/>
    </source>
</evidence>
<dbReference type="EMBL" id="ML180176">
    <property type="protein sequence ID" value="THU78526.1"/>
    <property type="molecule type" value="Genomic_DNA"/>
</dbReference>
<evidence type="ECO:0000256" key="1">
    <source>
        <dbReference type="SAM" id="MobiDB-lite"/>
    </source>
</evidence>
<protein>
    <submittedName>
        <fullName evidence="2">Uncharacterized protein</fullName>
    </submittedName>
</protein>
<feature type="compositionally biased region" description="Polar residues" evidence="1">
    <location>
        <begin position="1"/>
        <end position="13"/>
    </location>
</feature>
<evidence type="ECO:0000313" key="2">
    <source>
        <dbReference type="EMBL" id="THU78526.1"/>
    </source>
</evidence>
<reference evidence="2 3" key="1">
    <citation type="journal article" date="2019" name="Nat. Ecol. Evol.">
        <title>Megaphylogeny resolves global patterns of mushroom evolution.</title>
        <authorList>
            <person name="Varga T."/>
            <person name="Krizsan K."/>
            <person name="Foldi C."/>
            <person name="Dima B."/>
            <person name="Sanchez-Garcia M."/>
            <person name="Sanchez-Ramirez S."/>
            <person name="Szollosi G.J."/>
            <person name="Szarkandi J.G."/>
            <person name="Papp V."/>
            <person name="Albert L."/>
            <person name="Andreopoulos W."/>
            <person name="Angelini C."/>
            <person name="Antonin V."/>
            <person name="Barry K.W."/>
            <person name="Bougher N.L."/>
            <person name="Buchanan P."/>
            <person name="Buyck B."/>
            <person name="Bense V."/>
            <person name="Catcheside P."/>
            <person name="Chovatia M."/>
            <person name="Cooper J."/>
            <person name="Damon W."/>
            <person name="Desjardin D."/>
            <person name="Finy P."/>
            <person name="Geml J."/>
            <person name="Haridas S."/>
            <person name="Hughes K."/>
            <person name="Justo A."/>
            <person name="Karasinski D."/>
            <person name="Kautmanova I."/>
            <person name="Kiss B."/>
            <person name="Kocsube S."/>
            <person name="Kotiranta H."/>
            <person name="LaButti K.M."/>
            <person name="Lechner B.E."/>
            <person name="Liimatainen K."/>
            <person name="Lipzen A."/>
            <person name="Lukacs Z."/>
            <person name="Mihaltcheva S."/>
            <person name="Morgado L.N."/>
            <person name="Niskanen T."/>
            <person name="Noordeloos M.E."/>
            <person name="Ohm R.A."/>
            <person name="Ortiz-Santana B."/>
            <person name="Ovrebo C."/>
            <person name="Racz N."/>
            <person name="Riley R."/>
            <person name="Savchenko A."/>
            <person name="Shiryaev A."/>
            <person name="Soop K."/>
            <person name="Spirin V."/>
            <person name="Szebenyi C."/>
            <person name="Tomsovsky M."/>
            <person name="Tulloss R.E."/>
            <person name="Uehling J."/>
            <person name="Grigoriev I.V."/>
            <person name="Vagvolgyi C."/>
            <person name="Papp T."/>
            <person name="Martin F.M."/>
            <person name="Miettinen O."/>
            <person name="Hibbett D.S."/>
            <person name="Nagy L.G."/>
        </authorList>
    </citation>
    <scope>NUCLEOTIDE SEQUENCE [LARGE SCALE GENOMIC DNA]</scope>
    <source>
        <strain evidence="2 3">CBS 962.96</strain>
    </source>
</reference>
<organism evidence="2 3">
    <name type="scientific">Dendrothele bispora (strain CBS 962.96)</name>
    <dbReference type="NCBI Taxonomy" id="1314807"/>
    <lineage>
        <taxon>Eukaryota</taxon>
        <taxon>Fungi</taxon>
        <taxon>Dikarya</taxon>
        <taxon>Basidiomycota</taxon>
        <taxon>Agaricomycotina</taxon>
        <taxon>Agaricomycetes</taxon>
        <taxon>Agaricomycetidae</taxon>
        <taxon>Agaricales</taxon>
        <taxon>Agaricales incertae sedis</taxon>
        <taxon>Dendrothele</taxon>
    </lineage>
</organism>
<proteinExistence type="predicted"/>
<feature type="region of interest" description="Disordered" evidence="1">
    <location>
        <begin position="324"/>
        <end position="377"/>
    </location>
</feature>
<sequence>MGQAQTQQVTTPITLDHNASENGNGPIFTAHFTPSESSPSKTWATATVESDNQEGCSSLASTSNQAQEDTFFRLPYSYQNSPSSGLPKNSNTIVATPPELVSTYSSTDDETPYTHAVPQEPQIPPDLDAMSGYNLQFITRDLDLSSPFDFVSKSHQHQLDQAERRSSYSTSTLLLPIYPLPSTPTDSNRRPLPILPAVQQLRDSASVRSSQRLSIQSARITSRFCLDDSFVRGLMSSESETSLSPPICVPQTVSGSSTLLNTGYEDPVTDSDNETVTVPGTCIQANFLSDSDGDSESPYPQSSQKVPHHTSLLSPVQVAFIPGPTVDVEGDDKDVAQSRSRLARIPKANKQGTGTLDSDTPELSHPSGGDYDGASPEAESTLLDTLRLSVTGSNAASIPDKNPVILSDEGCRGLERSTKSYTYKLQRTYISSPQGSVTRTSAAAYRQ</sequence>
<gene>
    <name evidence="2" type="ORF">K435DRAFT_53032</name>
</gene>
<dbReference type="AlphaFoldDB" id="A0A4S8KRW0"/>
<accession>A0A4S8KRW0</accession>
<feature type="region of interest" description="Disordered" evidence="1">
    <location>
        <begin position="285"/>
        <end position="309"/>
    </location>
</feature>
<dbReference type="Proteomes" id="UP000297245">
    <property type="component" value="Unassembled WGS sequence"/>
</dbReference>
<feature type="region of interest" description="Disordered" evidence="1">
    <location>
        <begin position="1"/>
        <end position="64"/>
    </location>
</feature>
<name>A0A4S8KRW0_DENBC</name>
<feature type="compositionally biased region" description="Polar residues" evidence="1">
    <location>
        <begin position="32"/>
        <end position="64"/>
    </location>
</feature>
<keyword evidence="3" id="KW-1185">Reference proteome</keyword>